<proteinExistence type="evidence at transcript level"/>
<dbReference type="EMBL" id="BT087699">
    <property type="protein sequence ID" value="ACR38052.1"/>
    <property type="molecule type" value="mRNA"/>
</dbReference>
<name>C4JA52_MAIZE</name>
<protein>
    <submittedName>
        <fullName evidence="2">Uncharacterized protein</fullName>
    </submittedName>
</protein>
<sequence length="236" mass="26112">MPLPLQTVCSYTEEVEPVPSCRGGDEHMGRLQLELVVSSSRMRRRLRGQDLPFHVLSDDLRTEGGDHLLRAADLLDGRVVQVICRTGTISQHFLSILFRSQLTCEPANWGHDDEQPAFLGVCEAQVDLRAAQISNGHRDLIPAVWNFEAVRDDGAPANSVATGLVVWPAVRSPTCHFRQVQTSRGPSRRAGPGWPPDHGLQTQALRRQLLRKPTHASPPPLLHPPDLHAPLTGRAR</sequence>
<accession>C4JA52</accession>
<reference evidence="2" key="1">
    <citation type="journal article" date="2009" name="PLoS Genet.">
        <title>Sequencing, mapping, and analysis of 27,455 maize full-length cDNAs.</title>
        <authorList>
            <person name="Soderlund C."/>
            <person name="Descour A."/>
            <person name="Kudrna D."/>
            <person name="Bomhoff M."/>
            <person name="Boyd L."/>
            <person name="Currie J."/>
            <person name="Angelova A."/>
            <person name="Collura K."/>
            <person name="Wissotski M."/>
            <person name="Ashley E."/>
            <person name="Morrow D."/>
            <person name="Fernandes J."/>
            <person name="Walbot V."/>
            <person name="Yu Y."/>
        </authorList>
    </citation>
    <scope>NUCLEOTIDE SEQUENCE</scope>
    <source>
        <strain evidence="2">B73</strain>
    </source>
</reference>
<feature type="region of interest" description="Disordered" evidence="1">
    <location>
        <begin position="179"/>
        <end position="236"/>
    </location>
</feature>
<organism evidence="2">
    <name type="scientific">Zea mays</name>
    <name type="common">Maize</name>
    <dbReference type="NCBI Taxonomy" id="4577"/>
    <lineage>
        <taxon>Eukaryota</taxon>
        <taxon>Viridiplantae</taxon>
        <taxon>Streptophyta</taxon>
        <taxon>Embryophyta</taxon>
        <taxon>Tracheophyta</taxon>
        <taxon>Spermatophyta</taxon>
        <taxon>Magnoliopsida</taxon>
        <taxon>Liliopsida</taxon>
        <taxon>Poales</taxon>
        <taxon>Poaceae</taxon>
        <taxon>PACMAD clade</taxon>
        <taxon>Panicoideae</taxon>
        <taxon>Andropogonodae</taxon>
        <taxon>Andropogoneae</taxon>
        <taxon>Tripsacinae</taxon>
        <taxon>Zea</taxon>
    </lineage>
</organism>
<evidence type="ECO:0000313" key="2">
    <source>
        <dbReference type="EMBL" id="ACR38052.1"/>
    </source>
</evidence>
<dbReference type="AlphaFoldDB" id="C4JA52"/>
<evidence type="ECO:0000256" key="1">
    <source>
        <dbReference type="SAM" id="MobiDB-lite"/>
    </source>
</evidence>
<reference evidence="2" key="2">
    <citation type="submission" date="2012-06" db="EMBL/GenBank/DDBJ databases">
        <authorList>
            <person name="Yu Y."/>
            <person name="Currie J."/>
            <person name="Lomeli R."/>
            <person name="Angelova A."/>
            <person name="Collura K."/>
            <person name="Wissotski M."/>
            <person name="Campos D."/>
            <person name="Kudrna D."/>
            <person name="Golser W."/>
            <person name="Ashely E."/>
            <person name="Descour A."/>
            <person name="Fernandes J."/>
            <person name="Soderlund C."/>
            <person name="Walbot V."/>
        </authorList>
    </citation>
    <scope>NUCLEOTIDE SEQUENCE</scope>
    <source>
        <strain evidence="2">B73</strain>
    </source>
</reference>